<dbReference type="AlphaFoldDB" id="A0AAE3DXJ5"/>
<reference evidence="3 4" key="1">
    <citation type="submission" date="2021-10" db="EMBL/GenBank/DDBJ databases">
        <title>Anaerobic single-cell dispensing facilitates the cultivation of human gut bacteria.</title>
        <authorList>
            <person name="Afrizal A."/>
        </authorList>
    </citation>
    <scope>NUCLEOTIDE SEQUENCE [LARGE SCALE GENOMIC DNA]</scope>
    <source>
        <strain evidence="3 4">CLA-AA-H232</strain>
    </source>
</reference>
<organism evidence="3 4">
    <name type="scientific">Hominilimicola fabiformis</name>
    <dbReference type="NCBI Taxonomy" id="2885356"/>
    <lineage>
        <taxon>Bacteria</taxon>
        <taxon>Bacillati</taxon>
        <taxon>Bacillota</taxon>
        <taxon>Clostridia</taxon>
        <taxon>Eubacteriales</taxon>
        <taxon>Oscillospiraceae</taxon>
        <taxon>Hominilimicola</taxon>
    </lineage>
</organism>
<dbReference type="EMBL" id="JAJEQM010000004">
    <property type="protein sequence ID" value="MCC2209990.1"/>
    <property type="molecule type" value="Genomic_DNA"/>
</dbReference>
<gene>
    <name evidence="3" type="ORF">LKE05_04160</name>
</gene>
<proteinExistence type="predicted"/>
<dbReference type="InterPro" id="IPR036582">
    <property type="entry name" value="Mao_N_sf"/>
</dbReference>
<comment type="caution">
    <text evidence="3">The sequence shown here is derived from an EMBL/GenBank/DDBJ whole genome shotgun (WGS) entry which is preliminary data.</text>
</comment>
<evidence type="ECO:0000313" key="4">
    <source>
        <dbReference type="Proteomes" id="UP001198242"/>
    </source>
</evidence>
<feature type="domain" description="Copper amine oxidase-like N-terminal" evidence="2">
    <location>
        <begin position="32"/>
        <end position="146"/>
    </location>
</feature>
<feature type="signal peptide" evidence="1">
    <location>
        <begin position="1"/>
        <end position="24"/>
    </location>
</feature>
<dbReference type="InterPro" id="IPR012854">
    <property type="entry name" value="Cu_amine_oxidase-like_N"/>
</dbReference>
<dbReference type="Gene3D" id="3.30.457.10">
    <property type="entry name" value="Copper amine oxidase-like, N-terminal domain"/>
    <property type="match status" value="1"/>
</dbReference>
<feature type="chain" id="PRO_5041980389" evidence="1">
    <location>
        <begin position="25"/>
        <end position="336"/>
    </location>
</feature>
<evidence type="ECO:0000259" key="2">
    <source>
        <dbReference type="Pfam" id="PF07833"/>
    </source>
</evidence>
<evidence type="ECO:0000313" key="3">
    <source>
        <dbReference type="EMBL" id="MCC2209990.1"/>
    </source>
</evidence>
<keyword evidence="4" id="KW-1185">Reference proteome</keyword>
<dbReference type="RefSeq" id="WP_308456021.1">
    <property type="nucleotide sequence ID" value="NZ_JAJEQM010000004.1"/>
</dbReference>
<accession>A0AAE3DXJ5</accession>
<dbReference type="Proteomes" id="UP001198242">
    <property type="component" value="Unassembled WGS sequence"/>
</dbReference>
<name>A0AAE3DXJ5_9FIRM</name>
<dbReference type="SUPFAM" id="SSF55383">
    <property type="entry name" value="Copper amine oxidase, domain N"/>
    <property type="match status" value="1"/>
</dbReference>
<protein>
    <submittedName>
        <fullName evidence="3">Copper amine oxidase N-terminal domain-containing protein</fullName>
    </submittedName>
</protein>
<evidence type="ECO:0000256" key="1">
    <source>
        <dbReference type="SAM" id="SignalP"/>
    </source>
</evidence>
<keyword evidence="1" id="KW-0732">Signal</keyword>
<sequence>MKKKIISLLSALALTAQIVPCALAGNDVKVYVNDTEMITDAPIIIENDRTLVPVRAILEYLDYNVDWDGDAQKVTIAKDETTLTFTIGNSVMECSTIYQGNPIPLPKILETAPKLINDTTYIPLSDVTTAFELNITWDADNKEVHIDKYEKGYLTPLIKFGIISNDDLNKSEYITTQEALNTIQKFYTMPSESYFNRWYSSDKFESLNNIDYSSKKLLIHLHSRNLLTLDDIAELKLEDNLTNLQALTYAIRMTGSTYDCSSQIKEIRLSEPSDIYSTAYERNFIDTEDTANAQSPISRVDFYELLNKILFFNYSRGGGAGIYTTSLYKTLQKQIS</sequence>
<dbReference type="Pfam" id="PF07833">
    <property type="entry name" value="Cu_amine_oxidN1"/>
    <property type="match status" value="1"/>
</dbReference>